<dbReference type="GO" id="GO:0016020">
    <property type="term" value="C:membrane"/>
    <property type="evidence" value="ECO:0007669"/>
    <property type="project" value="UniProtKB-SubCell"/>
</dbReference>
<organism evidence="6">
    <name type="scientific">Leptolyngbya sp. NK1-12</name>
    <dbReference type="NCBI Taxonomy" id="2547451"/>
    <lineage>
        <taxon>Bacteria</taxon>
        <taxon>Bacillati</taxon>
        <taxon>Cyanobacteriota</taxon>
        <taxon>Cyanophyceae</taxon>
        <taxon>Leptolyngbyales</taxon>
        <taxon>Leptolyngbyaceae</taxon>
        <taxon>Leptolyngbya group</taxon>
        <taxon>Leptolyngbya</taxon>
    </lineage>
</organism>
<feature type="transmembrane region" description="Helical" evidence="5">
    <location>
        <begin position="139"/>
        <end position="158"/>
    </location>
</feature>
<feature type="transmembrane region" description="Helical" evidence="5">
    <location>
        <begin position="47"/>
        <end position="70"/>
    </location>
</feature>
<dbReference type="PANTHER" id="PTHR10361">
    <property type="entry name" value="SODIUM-BILE ACID COTRANSPORTER"/>
    <property type="match status" value="1"/>
</dbReference>
<dbReference type="InterPro" id="IPR038770">
    <property type="entry name" value="Na+/solute_symporter_sf"/>
</dbReference>
<sequence>MNQILAAVDLPLLNRLAFLILILSMLVDTGLSLTLQQLWDPLRNGWLVLRSLLANFVLVPLFVYFLLQIVPLSEPIRISFIIMAIAAGPPVLPKLAQLVHGNLAYAAGLMLLMMGLTAVYMPFALALALQNVQVNPWDIAKPLLTLMLIPLVIGLLIRSRNEAIAFTLQPLMRQLSSKSLILGLATSLFLQFDRLIAMVRTGEILAIAGFILVGFGIGYLLGGPDSDTRRTLAVGTAQRNIAAALLVAGTNFDDPAIASVIVVTSLSLFVGIRLIAKQVFTTEVEPLEEPVERPIEEQVEAS</sequence>
<dbReference type="InterPro" id="IPR004710">
    <property type="entry name" value="Bilac:Na_transpt"/>
</dbReference>
<evidence type="ECO:0000256" key="2">
    <source>
        <dbReference type="ARBA" id="ARBA00022692"/>
    </source>
</evidence>
<reference evidence="6" key="1">
    <citation type="submission" date="2020-05" db="EMBL/GenBank/DDBJ databases">
        <authorList>
            <person name="Zhu T."/>
            <person name="Keshari N."/>
            <person name="Lu X."/>
        </authorList>
    </citation>
    <scope>NUCLEOTIDE SEQUENCE</scope>
    <source>
        <strain evidence="6">NK1-12</strain>
    </source>
</reference>
<dbReference type="EMBL" id="CP053587">
    <property type="protein sequence ID" value="WNZ27054.1"/>
    <property type="molecule type" value="Genomic_DNA"/>
</dbReference>
<accession>A0AA96WKR9</accession>
<dbReference type="AlphaFoldDB" id="A0AA96WKR9"/>
<keyword evidence="3 5" id="KW-1133">Transmembrane helix</keyword>
<evidence type="ECO:0000256" key="4">
    <source>
        <dbReference type="ARBA" id="ARBA00023136"/>
    </source>
</evidence>
<feature type="transmembrane region" description="Helical" evidence="5">
    <location>
        <begin position="12"/>
        <end position="35"/>
    </location>
</feature>
<evidence type="ECO:0000313" key="6">
    <source>
        <dbReference type="EMBL" id="WNZ27054.1"/>
    </source>
</evidence>
<evidence type="ECO:0000256" key="5">
    <source>
        <dbReference type="SAM" id="Phobius"/>
    </source>
</evidence>
<feature type="transmembrane region" description="Helical" evidence="5">
    <location>
        <begin position="204"/>
        <end position="222"/>
    </location>
</feature>
<protein>
    <submittedName>
        <fullName evidence="6">Sodium:proton symporter</fullName>
    </submittedName>
</protein>
<name>A0AA96WKR9_9CYAN</name>
<dbReference type="InterPro" id="IPR002657">
    <property type="entry name" value="BilAc:Na_symport/Acr3"/>
</dbReference>
<gene>
    <name evidence="6" type="ORF">HJG54_29490</name>
</gene>
<dbReference type="PANTHER" id="PTHR10361:SF28">
    <property type="entry name" value="P3 PROTEIN-RELATED"/>
    <property type="match status" value="1"/>
</dbReference>
<feature type="transmembrane region" description="Helical" evidence="5">
    <location>
        <begin position="76"/>
        <end position="92"/>
    </location>
</feature>
<dbReference type="Gene3D" id="1.20.1530.20">
    <property type="match status" value="1"/>
</dbReference>
<dbReference type="Pfam" id="PF01758">
    <property type="entry name" value="SBF"/>
    <property type="match status" value="1"/>
</dbReference>
<feature type="transmembrane region" description="Helical" evidence="5">
    <location>
        <begin position="104"/>
        <end position="127"/>
    </location>
</feature>
<proteinExistence type="predicted"/>
<dbReference type="RefSeq" id="WP_316436658.1">
    <property type="nucleotide sequence ID" value="NZ_CP053587.1"/>
</dbReference>
<comment type="subcellular location">
    <subcellularLocation>
        <location evidence="1">Membrane</location>
        <topology evidence="1">Multi-pass membrane protein</topology>
    </subcellularLocation>
</comment>
<feature type="transmembrane region" description="Helical" evidence="5">
    <location>
        <begin position="256"/>
        <end position="276"/>
    </location>
</feature>
<keyword evidence="2 5" id="KW-0812">Transmembrane</keyword>
<evidence type="ECO:0000256" key="1">
    <source>
        <dbReference type="ARBA" id="ARBA00004141"/>
    </source>
</evidence>
<evidence type="ECO:0000256" key="3">
    <source>
        <dbReference type="ARBA" id="ARBA00022989"/>
    </source>
</evidence>
<keyword evidence="4 5" id="KW-0472">Membrane</keyword>